<evidence type="ECO:0000313" key="13">
    <source>
        <dbReference type="EMBL" id="SDL99042.1"/>
    </source>
</evidence>
<feature type="transmembrane region" description="Helical" evidence="12">
    <location>
        <begin position="242"/>
        <end position="264"/>
    </location>
</feature>
<feature type="transmembrane region" description="Helical" evidence="12">
    <location>
        <begin position="276"/>
        <end position="296"/>
    </location>
</feature>
<dbReference type="Proteomes" id="UP000198510">
    <property type="component" value="Unassembled WGS sequence"/>
</dbReference>
<evidence type="ECO:0000256" key="1">
    <source>
        <dbReference type="ARBA" id="ARBA00004651"/>
    </source>
</evidence>
<evidence type="ECO:0000256" key="4">
    <source>
        <dbReference type="ARBA" id="ARBA00022475"/>
    </source>
</evidence>
<comment type="subcellular location">
    <subcellularLocation>
        <location evidence="1">Cell membrane</location>
        <topology evidence="1">Multi-pass membrane protein</topology>
    </subcellularLocation>
</comment>
<dbReference type="GO" id="GO:0016682">
    <property type="term" value="F:oxidoreductase activity, acting on diphenols and related substances as donors, oxygen as acceptor"/>
    <property type="evidence" value="ECO:0007669"/>
    <property type="project" value="TreeGrafter"/>
</dbReference>
<evidence type="ECO:0000256" key="3">
    <source>
        <dbReference type="ARBA" id="ARBA00022448"/>
    </source>
</evidence>
<evidence type="ECO:0000256" key="11">
    <source>
        <dbReference type="ARBA" id="ARBA00023136"/>
    </source>
</evidence>
<dbReference type="EMBL" id="FNFO01000009">
    <property type="protein sequence ID" value="SDL99042.1"/>
    <property type="molecule type" value="Genomic_DNA"/>
</dbReference>
<keyword evidence="3" id="KW-0813">Transport</keyword>
<keyword evidence="9 12" id="KW-1133">Transmembrane helix</keyword>
<keyword evidence="7" id="KW-0479">Metal-binding</keyword>
<name>A0A1G9PJK2_9BACT</name>
<keyword evidence="5" id="KW-0349">Heme</keyword>
<keyword evidence="11 12" id="KW-0472">Membrane</keyword>
<dbReference type="AlphaFoldDB" id="A0A1G9PJK2"/>
<keyword evidence="6 12" id="KW-0812">Transmembrane</keyword>
<dbReference type="Pfam" id="PF02322">
    <property type="entry name" value="Cyt_bd_oxida_II"/>
    <property type="match status" value="1"/>
</dbReference>
<keyword evidence="10" id="KW-0408">Iron</keyword>
<dbReference type="NCBIfam" id="TIGR00203">
    <property type="entry name" value="cydB"/>
    <property type="match status" value="1"/>
</dbReference>
<dbReference type="PANTHER" id="PTHR43141">
    <property type="entry name" value="CYTOCHROME BD2 SUBUNIT II"/>
    <property type="match status" value="1"/>
</dbReference>
<feature type="transmembrane region" description="Helical" evidence="12">
    <location>
        <begin position="158"/>
        <end position="179"/>
    </location>
</feature>
<feature type="transmembrane region" description="Helical" evidence="12">
    <location>
        <begin position="81"/>
        <end position="101"/>
    </location>
</feature>
<evidence type="ECO:0000256" key="12">
    <source>
        <dbReference type="SAM" id="Phobius"/>
    </source>
</evidence>
<dbReference type="PANTHER" id="PTHR43141:SF5">
    <property type="entry name" value="CYTOCHROME BD-I UBIQUINOL OXIDASE SUBUNIT 2"/>
    <property type="match status" value="1"/>
</dbReference>
<evidence type="ECO:0000256" key="5">
    <source>
        <dbReference type="ARBA" id="ARBA00022617"/>
    </source>
</evidence>
<dbReference type="GO" id="GO:0019646">
    <property type="term" value="P:aerobic electron transport chain"/>
    <property type="evidence" value="ECO:0007669"/>
    <property type="project" value="TreeGrafter"/>
</dbReference>
<evidence type="ECO:0000313" key="14">
    <source>
        <dbReference type="Proteomes" id="UP000198510"/>
    </source>
</evidence>
<reference evidence="13 14" key="1">
    <citation type="submission" date="2016-10" db="EMBL/GenBank/DDBJ databases">
        <authorList>
            <person name="de Groot N.N."/>
        </authorList>
    </citation>
    <scope>NUCLEOTIDE SEQUENCE [LARGE SCALE GENOMIC DNA]</scope>
    <source>
        <strain evidence="13 14">DSM 25186</strain>
    </source>
</reference>
<evidence type="ECO:0000256" key="9">
    <source>
        <dbReference type="ARBA" id="ARBA00022989"/>
    </source>
</evidence>
<gene>
    <name evidence="13" type="ORF">SAMN05421823_109219</name>
</gene>
<dbReference type="OrthoDB" id="9776710at2"/>
<feature type="transmembrane region" description="Helical" evidence="12">
    <location>
        <begin position="6"/>
        <end position="34"/>
    </location>
</feature>
<protein>
    <submittedName>
        <fullName evidence="13">Cytochrome d ubiquinol oxidase subunit II</fullName>
    </submittedName>
</protein>
<sequence length="358" mass="40441">MDFYVIWYIIIGLLLMGYAVLDGFDLGVGALHLFSKGDHDRRILLNSIGPVWDGNEVWLITAGGALFAAFPNVYATAFSGFYLPFMLLLIALIFRAVSIEFRSKEKSTRWRQFWDVSFSVGSIVAALLFGIAIGNIVIGFRIGSDMEYQGTVLDLLNPYALLAGVFNLSMFAMHGAIYLNLKTDGDLQRQVQGWIRRTYVIFIVLFVLLTAATLWQSPWMIANFSFGRVELPGQRHELVDRHLTLLSVVAWTVVLLLLLAIVNISRTLARQKRYEMFISSGCTILAVILLFALGIFPNMMLSNIDPNFNLDIYNGASSHKTLRTMFFVAIWGLPFVLGYTSLIYWTYRGKTRLTESSY</sequence>
<evidence type="ECO:0000256" key="6">
    <source>
        <dbReference type="ARBA" id="ARBA00022692"/>
    </source>
</evidence>
<keyword evidence="14" id="KW-1185">Reference proteome</keyword>
<proteinExistence type="inferred from homology"/>
<feature type="transmembrane region" description="Helical" evidence="12">
    <location>
        <begin position="325"/>
        <end position="347"/>
    </location>
</feature>
<dbReference type="GO" id="GO:0005886">
    <property type="term" value="C:plasma membrane"/>
    <property type="evidence" value="ECO:0007669"/>
    <property type="project" value="UniProtKB-SubCell"/>
</dbReference>
<comment type="similarity">
    <text evidence="2">Belongs to the cytochrome ubiquinol oxidase subunit 2 family.</text>
</comment>
<dbReference type="GO" id="GO:0070069">
    <property type="term" value="C:cytochrome complex"/>
    <property type="evidence" value="ECO:0007669"/>
    <property type="project" value="TreeGrafter"/>
</dbReference>
<accession>A0A1G9PJK2</accession>
<feature type="transmembrane region" description="Helical" evidence="12">
    <location>
        <begin position="113"/>
        <end position="138"/>
    </location>
</feature>
<dbReference type="STRING" id="1075417.SAMN05421823_109219"/>
<evidence type="ECO:0000256" key="8">
    <source>
        <dbReference type="ARBA" id="ARBA00022982"/>
    </source>
</evidence>
<dbReference type="GO" id="GO:0009055">
    <property type="term" value="F:electron transfer activity"/>
    <property type="evidence" value="ECO:0007669"/>
    <property type="project" value="TreeGrafter"/>
</dbReference>
<dbReference type="GO" id="GO:0046872">
    <property type="term" value="F:metal ion binding"/>
    <property type="evidence" value="ECO:0007669"/>
    <property type="project" value="UniProtKB-KW"/>
</dbReference>
<keyword evidence="4" id="KW-1003">Cell membrane</keyword>
<feature type="transmembrane region" description="Helical" evidence="12">
    <location>
        <begin position="199"/>
        <end position="222"/>
    </location>
</feature>
<evidence type="ECO:0000256" key="10">
    <source>
        <dbReference type="ARBA" id="ARBA00023004"/>
    </source>
</evidence>
<keyword evidence="8" id="KW-0249">Electron transport</keyword>
<dbReference type="InterPro" id="IPR003317">
    <property type="entry name" value="Cyt-d_oxidase_su2"/>
</dbReference>
<dbReference type="RefSeq" id="WP_089685807.1">
    <property type="nucleotide sequence ID" value="NZ_FNFO01000009.1"/>
</dbReference>
<dbReference type="PIRSF" id="PIRSF000267">
    <property type="entry name" value="Cyt_oxidse_sub2"/>
    <property type="match status" value="1"/>
</dbReference>
<evidence type="ECO:0000256" key="2">
    <source>
        <dbReference type="ARBA" id="ARBA00007543"/>
    </source>
</evidence>
<evidence type="ECO:0000256" key="7">
    <source>
        <dbReference type="ARBA" id="ARBA00022723"/>
    </source>
</evidence>
<organism evidence="13 14">
    <name type="scientific">Catalinimonas alkaloidigena</name>
    <dbReference type="NCBI Taxonomy" id="1075417"/>
    <lineage>
        <taxon>Bacteria</taxon>
        <taxon>Pseudomonadati</taxon>
        <taxon>Bacteroidota</taxon>
        <taxon>Cytophagia</taxon>
        <taxon>Cytophagales</taxon>
        <taxon>Catalimonadaceae</taxon>
        <taxon>Catalinimonas</taxon>
    </lineage>
</organism>